<keyword evidence="4" id="KW-0326">Glycosidase</keyword>
<dbReference type="Gene3D" id="3.20.20.80">
    <property type="entry name" value="Glycosidases"/>
    <property type="match status" value="1"/>
</dbReference>
<organism evidence="7 8">
    <name type="scientific">Heminiphilus faecis</name>
    <dbReference type="NCBI Taxonomy" id="2601703"/>
    <lineage>
        <taxon>Bacteria</taxon>
        <taxon>Pseudomonadati</taxon>
        <taxon>Bacteroidota</taxon>
        <taxon>Bacteroidia</taxon>
        <taxon>Bacteroidales</taxon>
        <taxon>Muribaculaceae</taxon>
        <taxon>Heminiphilus</taxon>
    </lineage>
</organism>
<keyword evidence="3 4" id="KW-0378">Hydrolase</keyword>
<evidence type="ECO:0000259" key="6">
    <source>
        <dbReference type="Pfam" id="PF02055"/>
    </source>
</evidence>
<dbReference type="Pfam" id="PF02055">
    <property type="entry name" value="Glyco_hydro_30"/>
    <property type="match status" value="2"/>
</dbReference>
<dbReference type="RefSeq" id="WP_369863480.1">
    <property type="nucleotide sequence ID" value="NZ_JBCLPP010000020.1"/>
</dbReference>
<reference evidence="7 8" key="1">
    <citation type="submission" date="2024-03" db="EMBL/GenBank/DDBJ databases">
        <title>Mouse gut bacterial collection (mGBC) of GemPharmatech.</title>
        <authorList>
            <person name="He Y."/>
            <person name="Dong L."/>
            <person name="Wu D."/>
            <person name="Gao X."/>
            <person name="Lin Z."/>
        </authorList>
    </citation>
    <scope>NUCLEOTIDE SEQUENCE [LARGE SCALE GENOMIC DNA]</scope>
    <source>
        <strain evidence="7 8">54-13</strain>
    </source>
</reference>
<proteinExistence type="inferred from homology"/>
<protein>
    <submittedName>
        <fullName evidence="7">Beta-glycosidase</fullName>
    </submittedName>
</protein>
<dbReference type="PANTHER" id="PTHR11069">
    <property type="entry name" value="GLUCOSYLCERAMIDASE"/>
    <property type="match status" value="1"/>
</dbReference>
<dbReference type="Proteomes" id="UP001565200">
    <property type="component" value="Unassembled WGS sequence"/>
</dbReference>
<comment type="caution">
    <text evidence="7">The sequence shown here is derived from an EMBL/GenBank/DDBJ whole genome shotgun (WGS) entry which is preliminary data.</text>
</comment>
<name>A0ABV4CW45_9BACT</name>
<comment type="similarity">
    <text evidence="1 4">Belongs to the glycosyl hydrolase 30 family.</text>
</comment>
<evidence type="ECO:0000256" key="1">
    <source>
        <dbReference type="ARBA" id="ARBA00005382"/>
    </source>
</evidence>
<dbReference type="PANTHER" id="PTHR11069:SF23">
    <property type="entry name" value="LYSOSOMAL ACID GLUCOSYLCERAMIDASE"/>
    <property type="match status" value="1"/>
</dbReference>
<evidence type="ECO:0000256" key="4">
    <source>
        <dbReference type="RuleBase" id="RU361188"/>
    </source>
</evidence>
<feature type="chain" id="PRO_5045257392" evidence="5">
    <location>
        <begin position="25"/>
        <end position="504"/>
    </location>
</feature>
<feature type="domain" description="Glycosyl hydrolase family 30 TIM-barrel" evidence="6">
    <location>
        <begin position="234"/>
        <end position="437"/>
    </location>
</feature>
<keyword evidence="2 5" id="KW-0732">Signal</keyword>
<keyword evidence="8" id="KW-1185">Reference proteome</keyword>
<evidence type="ECO:0000256" key="3">
    <source>
        <dbReference type="ARBA" id="ARBA00022801"/>
    </source>
</evidence>
<evidence type="ECO:0000313" key="8">
    <source>
        <dbReference type="Proteomes" id="UP001565200"/>
    </source>
</evidence>
<gene>
    <name evidence="7" type="ORF">AAK873_08260</name>
</gene>
<sequence>MNQQVRSFLLTAGAFVTFVSSVQAQTYQWTESTEGKEWCQSGLKLRNKPTGTPDISVRDGEKIVTFSGWGVTFNELDWDALCILTREEQDTILARVFAPDGDLHITRGRISMGANDYARSWYSCDEVEGDLELRYFNIDRDKTSIIPFIRAAQKYNPSLGFWVSPWSPPSWMKINGDYPVLSSQYNNMSPKLDYLLYAGADTKTDPDEMKLTGSRDGVFPRQIAENDYFIQDPRYLQAYADMFCRFIDAYSEQNIPIDRVIYQNEAYSYTPYPGCAWTADGSIRFNRDYLAPTLKRLHPEVELYMGTFNTNRRDHVEAVLSDKELQSQISGIGFQWEGREVLPHIRKIHPEWSYMCSESECGWGSFDWKAGEHTFELINHYLGNGCNEYTFWNFILADNGESPWGWKQNALIRVDSNKRTVIYTPEYHAVRHYAGFIAPGTDIVAYKALGDDNKPVLVARTAEGKHIVFAGNFKDTPDRISVKIGDRYLEATVKPHSFNTFAEK</sequence>
<accession>A0ABV4CW45</accession>
<evidence type="ECO:0000256" key="5">
    <source>
        <dbReference type="SAM" id="SignalP"/>
    </source>
</evidence>
<dbReference type="EMBL" id="JBCLPP010000020">
    <property type="protein sequence ID" value="MEY8245608.1"/>
    <property type="molecule type" value="Genomic_DNA"/>
</dbReference>
<evidence type="ECO:0000313" key="7">
    <source>
        <dbReference type="EMBL" id="MEY8245608.1"/>
    </source>
</evidence>
<evidence type="ECO:0000256" key="2">
    <source>
        <dbReference type="ARBA" id="ARBA00022729"/>
    </source>
</evidence>
<dbReference type="SUPFAM" id="SSF51445">
    <property type="entry name" value="(Trans)glycosidases"/>
    <property type="match status" value="1"/>
</dbReference>
<feature type="domain" description="Glycosyl hydrolase family 30 TIM-barrel" evidence="6">
    <location>
        <begin position="68"/>
        <end position="177"/>
    </location>
</feature>
<dbReference type="InterPro" id="IPR033453">
    <property type="entry name" value="Glyco_hydro_30_TIM-barrel"/>
</dbReference>
<dbReference type="InterPro" id="IPR001139">
    <property type="entry name" value="Glyco_hydro_30"/>
</dbReference>
<feature type="signal peptide" evidence="5">
    <location>
        <begin position="1"/>
        <end position="24"/>
    </location>
</feature>
<dbReference type="InterPro" id="IPR017853">
    <property type="entry name" value="GH"/>
</dbReference>